<proteinExistence type="inferred from homology"/>
<dbReference type="GO" id="GO:0004022">
    <property type="term" value="F:alcohol dehydrogenase (NAD+) activity"/>
    <property type="evidence" value="ECO:0007669"/>
    <property type="project" value="UniProtKB-EC"/>
</dbReference>
<dbReference type="PANTHER" id="PTHR11496:SF102">
    <property type="entry name" value="ALCOHOL DEHYDROGENASE 4"/>
    <property type="match status" value="1"/>
</dbReference>
<dbReference type="InterPro" id="IPR039697">
    <property type="entry name" value="Alcohol_dehydrogenase_Fe"/>
</dbReference>
<dbReference type="PANTHER" id="PTHR11496">
    <property type="entry name" value="ALCOHOL DEHYDROGENASE"/>
    <property type="match status" value="1"/>
</dbReference>
<evidence type="ECO:0000259" key="3">
    <source>
        <dbReference type="Pfam" id="PF00465"/>
    </source>
</evidence>
<dbReference type="STRING" id="177437.HRM2_15450"/>
<dbReference type="OrthoDB" id="9778433at2"/>
<evidence type="ECO:0000259" key="4">
    <source>
        <dbReference type="Pfam" id="PF25137"/>
    </source>
</evidence>
<dbReference type="EMBL" id="CP001087">
    <property type="protein sequence ID" value="ACN14654.1"/>
    <property type="molecule type" value="Genomic_DNA"/>
</dbReference>
<dbReference type="InterPro" id="IPR056798">
    <property type="entry name" value="ADH_Fe_C"/>
</dbReference>
<dbReference type="SUPFAM" id="SSF56796">
    <property type="entry name" value="Dehydroquinate synthase-like"/>
    <property type="match status" value="1"/>
</dbReference>
<comment type="similarity">
    <text evidence="1">Belongs to the iron-containing alcohol dehydrogenase family.</text>
</comment>
<dbReference type="HOGENOM" id="CLU_007207_0_0_7"/>
<evidence type="ECO:0000313" key="5">
    <source>
        <dbReference type="EMBL" id="ACN14654.1"/>
    </source>
</evidence>
<keyword evidence="2 5" id="KW-0560">Oxidoreductase</keyword>
<sequence>MGILKFSVPEIFFGSGSLKYTGMCASHLGAEKIFLVSDPGLEKSGWVNQVFEILDKQHLKWVYYSEISANPRDWQIEKGALLYKEHGCDVVIALGGGSPMDAAKGIALVASNGGRVNDYEGANRIEHPLPPMIFIPSTASSGSDISQFAIITDMERQIKMSIISRTLVPNISIIDPTLLTTKSRELMIAAAVDALSHAIEAHVSKIASPLTEVHSLKAIEHIIKYLPLALENGSLEYLEKLSMAGTSSALAFSNASLGLDHALAHSLGGMLDAVHGTIHPILLPQVMRYNLCECTDKLAEIGRVVLGRDLESPSATALAGIEKLERYFKSLGVSTRLRDIVPDQSVLPRICQMATFDSCLLSNPRTAGVEDMMQICNGVW</sequence>
<dbReference type="RefSeq" id="WP_015903441.1">
    <property type="nucleotide sequence ID" value="NC_012108.1"/>
</dbReference>
<dbReference type="Gene3D" id="3.40.50.1970">
    <property type="match status" value="1"/>
</dbReference>
<gene>
    <name evidence="5" type="primary">adh6</name>
    <name evidence="5" type="ordered locus">HRM2_15450</name>
</gene>
<reference evidence="5 6" key="1">
    <citation type="journal article" date="2009" name="Environ. Microbiol.">
        <title>Genome sequence of Desulfobacterium autotrophicum HRM2, a marine sulfate reducer oxidizing organic carbon completely to carbon dioxide.</title>
        <authorList>
            <person name="Strittmatter A.W."/>
            <person name="Liesegang H."/>
            <person name="Rabus R."/>
            <person name="Decker I."/>
            <person name="Amann J."/>
            <person name="Andres S."/>
            <person name="Henne A."/>
            <person name="Fricke W.F."/>
            <person name="Martinez-Arias R."/>
            <person name="Bartels D."/>
            <person name="Goesmann A."/>
            <person name="Krause L."/>
            <person name="Puehler A."/>
            <person name="Klenk H.P."/>
            <person name="Richter M."/>
            <person name="Schuler M."/>
            <person name="Gloeckner F.O."/>
            <person name="Meyerdierks A."/>
            <person name="Gottschalk G."/>
            <person name="Amann R."/>
        </authorList>
    </citation>
    <scope>NUCLEOTIDE SEQUENCE [LARGE SCALE GENOMIC DNA]</scope>
    <source>
        <strain evidence="6">ATCC 43914 / DSM 3382 / HRM2</strain>
    </source>
</reference>
<dbReference type="KEGG" id="dat:HRM2_15450"/>
<organism evidence="5 6">
    <name type="scientific">Desulforapulum autotrophicum (strain ATCC 43914 / DSM 3382 / VKM B-1955 / HRM2)</name>
    <name type="common">Desulfobacterium autotrophicum</name>
    <dbReference type="NCBI Taxonomy" id="177437"/>
    <lineage>
        <taxon>Bacteria</taxon>
        <taxon>Pseudomonadati</taxon>
        <taxon>Thermodesulfobacteriota</taxon>
        <taxon>Desulfobacteria</taxon>
        <taxon>Desulfobacterales</taxon>
        <taxon>Desulfobacteraceae</taxon>
        <taxon>Desulforapulum</taxon>
    </lineage>
</organism>
<evidence type="ECO:0000313" key="6">
    <source>
        <dbReference type="Proteomes" id="UP000000442"/>
    </source>
</evidence>
<dbReference type="Proteomes" id="UP000000442">
    <property type="component" value="Chromosome"/>
</dbReference>
<dbReference type="EC" id="1.1.1.1" evidence="5"/>
<feature type="domain" description="Fe-containing alcohol dehydrogenase-like C-terminal" evidence="4">
    <location>
        <begin position="188"/>
        <end position="376"/>
    </location>
</feature>
<name>C0QA69_DESAH</name>
<evidence type="ECO:0000256" key="1">
    <source>
        <dbReference type="ARBA" id="ARBA00007358"/>
    </source>
</evidence>
<dbReference type="GO" id="GO:0046872">
    <property type="term" value="F:metal ion binding"/>
    <property type="evidence" value="ECO:0007669"/>
    <property type="project" value="InterPro"/>
</dbReference>
<dbReference type="InterPro" id="IPR001670">
    <property type="entry name" value="ADH_Fe/GldA"/>
</dbReference>
<dbReference type="Pfam" id="PF00465">
    <property type="entry name" value="Fe-ADH"/>
    <property type="match status" value="1"/>
</dbReference>
<accession>C0QA69</accession>
<keyword evidence="6" id="KW-1185">Reference proteome</keyword>
<dbReference type="AlphaFoldDB" id="C0QA69"/>
<evidence type="ECO:0000256" key="2">
    <source>
        <dbReference type="ARBA" id="ARBA00023002"/>
    </source>
</evidence>
<dbReference type="Gene3D" id="1.20.1090.10">
    <property type="entry name" value="Dehydroquinate synthase-like - alpha domain"/>
    <property type="match status" value="1"/>
</dbReference>
<dbReference type="Pfam" id="PF25137">
    <property type="entry name" value="ADH_Fe_C"/>
    <property type="match status" value="1"/>
</dbReference>
<feature type="domain" description="Alcohol dehydrogenase iron-type/glycerol dehydrogenase GldA" evidence="3">
    <location>
        <begin position="10"/>
        <end position="176"/>
    </location>
</feature>
<dbReference type="eggNOG" id="COG1454">
    <property type="taxonomic scope" value="Bacteria"/>
</dbReference>
<dbReference type="FunFam" id="3.40.50.1970:FF:000003">
    <property type="entry name" value="Alcohol dehydrogenase, iron-containing"/>
    <property type="match status" value="1"/>
</dbReference>
<protein>
    <submittedName>
        <fullName evidence="5">Adh6</fullName>
        <ecNumber evidence="5">1.1.1.1</ecNumber>
    </submittedName>
</protein>